<dbReference type="GeneID" id="98311242"/>
<keyword evidence="2" id="KW-0676">Redox-active center</keyword>
<dbReference type="AlphaFoldDB" id="A0A3Q8CDH4"/>
<evidence type="ECO:0000256" key="2">
    <source>
        <dbReference type="ARBA" id="ARBA00023284"/>
    </source>
</evidence>
<dbReference type="RefSeq" id="WP_057868547.1">
    <property type="nucleotide sequence ID" value="NZ_CP018176.1"/>
</dbReference>
<gene>
    <name evidence="4" type="ORF">BSQ49_06990</name>
</gene>
<name>A0A3Q8CDH4_9LACO</name>
<dbReference type="PANTHER" id="PTHR30041:SF8">
    <property type="entry name" value="PROTEIN YFFB"/>
    <property type="match status" value="1"/>
</dbReference>
<organism evidence="4 5">
    <name type="scientific">Liquorilactobacillus hordei</name>
    <dbReference type="NCBI Taxonomy" id="468911"/>
    <lineage>
        <taxon>Bacteria</taxon>
        <taxon>Bacillati</taxon>
        <taxon>Bacillota</taxon>
        <taxon>Bacilli</taxon>
        <taxon>Lactobacillales</taxon>
        <taxon>Lactobacillaceae</taxon>
        <taxon>Liquorilactobacillus</taxon>
    </lineage>
</organism>
<accession>A0A3Q8CDH4</accession>
<dbReference type="NCBIfam" id="TIGR01617">
    <property type="entry name" value="arsC_related"/>
    <property type="match status" value="1"/>
</dbReference>
<comment type="similarity">
    <text evidence="3">Belongs to the ArsC family.</text>
</comment>
<evidence type="ECO:0000256" key="1">
    <source>
        <dbReference type="ARBA" id="ARBA00023157"/>
    </source>
</evidence>
<dbReference type="SUPFAM" id="SSF52833">
    <property type="entry name" value="Thioredoxin-like"/>
    <property type="match status" value="1"/>
</dbReference>
<dbReference type="PROSITE" id="PS51353">
    <property type="entry name" value="ARSC"/>
    <property type="match status" value="1"/>
</dbReference>
<reference evidence="4 5" key="1">
    <citation type="submission" date="2016-11" db="EMBL/GenBank/DDBJ databases">
        <title>Interaction between Lactobacillus species and yeast in water kefir.</title>
        <authorList>
            <person name="Behr J."/>
            <person name="Xu D."/>
            <person name="Vogel R.F."/>
        </authorList>
    </citation>
    <scope>NUCLEOTIDE SEQUENCE [LARGE SCALE GENOMIC DNA]</scope>
    <source>
        <strain evidence="4 5">TMW 1.1822</strain>
    </source>
</reference>
<evidence type="ECO:0000256" key="3">
    <source>
        <dbReference type="PROSITE-ProRule" id="PRU01282"/>
    </source>
</evidence>
<dbReference type="Pfam" id="PF03960">
    <property type="entry name" value="ArsC"/>
    <property type="match status" value="1"/>
</dbReference>
<dbReference type="EMBL" id="CP018176">
    <property type="protein sequence ID" value="AUJ29964.1"/>
    <property type="molecule type" value="Genomic_DNA"/>
</dbReference>
<dbReference type="CDD" id="cd03036">
    <property type="entry name" value="ArsC_like"/>
    <property type="match status" value="1"/>
</dbReference>
<evidence type="ECO:0000313" key="4">
    <source>
        <dbReference type="EMBL" id="AUJ29964.1"/>
    </source>
</evidence>
<keyword evidence="1" id="KW-1015">Disulfide bond</keyword>
<dbReference type="KEGG" id="lhw:BSQ49_06990"/>
<evidence type="ECO:0000313" key="5">
    <source>
        <dbReference type="Proteomes" id="UP000314960"/>
    </source>
</evidence>
<dbReference type="InterPro" id="IPR006504">
    <property type="entry name" value="Tscrpt_reg_Spx/MgsR"/>
</dbReference>
<dbReference type="Proteomes" id="UP000314960">
    <property type="component" value="Chromosome"/>
</dbReference>
<dbReference type="InterPro" id="IPR006660">
    <property type="entry name" value="Arsenate_reductase-like"/>
</dbReference>
<dbReference type="Gene3D" id="3.40.30.10">
    <property type="entry name" value="Glutaredoxin"/>
    <property type="match status" value="1"/>
</dbReference>
<protein>
    <submittedName>
        <fullName evidence="4">Arsenate reductase</fullName>
    </submittedName>
</protein>
<sequence>MKKMYCYNRCSTCAKARKWLDEKNVSYNEVDIVKTPPTKEELLTLIKQGNHPIRYFFNTSGIKYRELKLKDKVPSMSDEEASELLASDGKLIKRPLMIEGNHFTCGFKPDVYETEWL</sequence>
<proteinExistence type="inferred from homology"/>
<dbReference type="InterPro" id="IPR036249">
    <property type="entry name" value="Thioredoxin-like_sf"/>
</dbReference>
<dbReference type="PANTHER" id="PTHR30041">
    <property type="entry name" value="ARSENATE REDUCTASE"/>
    <property type="match status" value="1"/>
</dbReference>